<evidence type="ECO:0000256" key="5">
    <source>
        <dbReference type="ARBA" id="ARBA00022692"/>
    </source>
</evidence>
<dbReference type="PANTHER" id="PTHR21716:SF53">
    <property type="entry name" value="PERMEASE PERM-RELATED"/>
    <property type="match status" value="1"/>
</dbReference>
<dbReference type="RefSeq" id="WP_141380793.1">
    <property type="nucleotide sequence ID" value="NZ_BJNA01000033.1"/>
</dbReference>
<evidence type="ECO:0000313" key="9">
    <source>
        <dbReference type="EMBL" id="TQM97803.1"/>
    </source>
</evidence>
<keyword evidence="5 8" id="KW-0812">Transmembrane</keyword>
<dbReference type="Proteomes" id="UP000319804">
    <property type="component" value="Unassembled WGS sequence"/>
</dbReference>
<evidence type="ECO:0000256" key="1">
    <source>
        <dbReference type="ARBA" id="ARBA00004651"/>
    </source>
</evidence>
<feature type="transmembrane region" description="Helical" evidence="8">
    <location>
        <begin position="256"/>
        <end position="278"/>
    </location>
</feature>
<keyword evidence="10" id="KW-1185">Reference proteome</keyword>
<dbReference type="GO" id="GO:0005886">
    <property type="term" value="C:plasma membrane"/>
    <property type="evidence" value="ECO:0007669"/>
    <property type="project" value="UniProtKB-SubCell"/>
</dbReference>
<keyword evidence="3" id="KW-0813">Transport</keyword>
<keyword evidence="7 8" id="KW-0472">Membrane</keyword>
<name>A0A4Y3UQD5_9MICO</name>
<comment type="similarity">
    <text evidence="2">Belongs to the autoinducer-2 exporter (AI-2E) (TC 2.A.86) family.</text>
</comment>
<accession>A0A4Y3UQD5</accession>
<gene>
    <name evidence="9" type="ORF">FHX68_1800</name>
</gene>
<reference evidence="9 10" key="1">
    <citation type="submission" date="2019-06" db="EMBL/GenBank/DDBJ databases">
        <title>Sequencing the genomes of 1000 actinobacteria strains.</title>
        <authorList>
            <person name="Klenk H.-P."/>
        </authorList>
    </citation>
    <scope>NUCLEOTIDE SEQUENCE [LARGE SCALE GENOMIC DNA]</scope>
    <source>
        <strain evidence="9 10">DSM 20427</strain>
    </source>
</reference>
<organism evidence="9 10">
    <name type="scientific">Microbacterium lacticum</name>
    <dbReference type="NCBI Taxonomy" id="33885"/>
    <lineage>
        <taxon>Bacteria</taxon>
        <taxon>Bacillati</taxon>
        <taxon>Actinomycetota</taxon>
        <taxon>Actinomycetes</taxon>
        <taxon>Micrococcales</taxon>
        <taxon>Microbacteriaceae</taxon>
        <taxon>Microbacterium</taxon>
    </lineage>
</organism>
<evidence type="ECO:0000256" key="7">
    <source>
        <dbReference type="ARBA" id="ARBA00023136"/>
    </source>
</evidence>
<protein>
    <submittedName>
        <fullName evidence="9">Putative PurR-regulated permease PerM</fullName>
    </submittedName>
</protein>
<keyword evidence="6 8" id="KW-1133">Transmembrane helix</keyword>
<feature type="transmembrane region" description="Helical" evidence="8">
    <location>
        <begin position="353"/>
        <end position="384"/>
    </location>
</feature>
<feature type="transmembrane region" description="Helical" evidence="8">
    <location>
        <begin position="112"/>
        <end position="133"/>
    </location>
</feature>
<evidence type="ECO:0000256" key="8">
    <source>
        <dbReference type="SAM" id="Phobius"/>
    </source>
</evidence>
<comment type="subcellular location">
    <subcellularLocation>
        <location evidence="1">Cell membrane</location>
        <topology evidence="1">Multi-pass membrane protein</topology>
    </subcellularLocation>
</comment>
<dbReference type="PANTHER" id="PTHR21716">
    <property type="entry name" value="TRANSMEMBRANE PROTEIN"/>
    <property type="match status" value="1"/>
</dbReference>
<feature type="transmembrane region" description="Helical" evidence="8">
    <location>
        <begin position="313"/>
        <end position="333"/>
    </location>
</feature>
<feature type="transmembrane region" description="Helical" evidence="8">
    <location>
        <begin position="56"/>
        <end position="76"/>
    </location>
</feature>
<comment type="caution">
    <text evidence="9">The sequence shown here is derived from an EMBL/GenBank/DDBJ whole genome shotgun (WGS) entry which is preliminary data.</text>
</comment>
<feature type="transmembrane region" description="Helical" evidence="8">
    <location>
        <begin position="82"/>
        <end position="100"/>
    </location>
</feature>
<dbReference type="OrthoDB" id="4016357at2"/>
<dbReference type="EMBL" id="VFPS01000003">
    <property type="protein sequence ID" value="TQM97803.1"/>
    <property type="molecule type" value="Genomic_DNA"/>
</dbReference>
<evidence type="ECO:0000256" key="4">
    <source>
        <dbReference type="ARBA" id="ARBA00022475"/>
    </source>
</evidence>
<dbReference type="InterPro" id="IPR002549">
    <property type="entry name" value="AI-2E-like"/>
</dbReference>
<dbReference type="AlphaFoldDB" id="A0A4Y3UQD5"/>
<feature type="transmembrane region" description="Helical" evidence="8">
    <location>
        <begin position="188"/>
        <end position="221"/>
    </location>
</feature>
<dbReference type="Pfam" id="PF01594">
    <property type="entry name" value="AI-2E_transport"/>
    <property type="match status" value="1"/>
</dbReference>
<evidence type="ECO:0000313" key="10">
    <source>
        <dbReference type="Proteomes" id="UP000319804"/>
    </source>
</evidence>
<keyword evidence="4" id="KW-1003">Cell membrane</keyword>
<evidence type="ECO:0000256" key="3">
    <source>
        <dbReference type="ARBA" id="ARBA00022448"/>
    </source>
</evidence>
<evidence type="ECO:0000256" key="6">
    <source>
        <dbReference type="ARBA" id="ARBA00022989"/>
    </source>
</evidence>
<evidence type="ECO:0000256" key="2">
    <source>
        <dbReference type="ARBA" id="ARBA00009773"/>
    </source>
</evidence>
<feature type="transmembrane region" description="Helical" evidence="8">
    <location>
        <begin position="284"/>
        <end position="306"/>
    </location>
</feature>
<sequence length="396" mass="42152">MGEPEPTPYRSSADATAASAATSAGGEAVPTPDATTVALENQTPARTIWANLNHPFVIGFFLTFGGLVAFALGMAITSLVTIWIYIAFAMFAALGLDPLVRRLQARGMKRAWAITVVYFVFALVIIAILWLIVPTVIQQIAQFIRDLPGMIGDFQRSDLFAWLVTQFGDQAPDLLAELQKFLTDPNNVAAIGGGVLSIGLSIGTTISGIIIIIVLSLYFLASLPEIKQAFYRLWPARLRSTTTEITEQITESVGGYLGGMVVLAFFNSLVAFLLYLFLGLPFPALMAVVAFSVTLIPLVGGVLFWAIGTVIALIASPIGGLVFAIVYLVYMQIEAYVLTPKVMNKAISVPGSLVVIGALVGGTLMGLLGALVAIPVTASILLIIKKVYIPKQDAAV</sequence>
<proteinExistence type="inferred from homology"/>